<dbReference type="GO" id="GO:0016757">
    <property type="term" value="F:glycosyltransferase activity"/>
    <property type="evidence" value="ECO:0007669"/>
    <property type="project" value="UniProtKB-KW"/>
</dbReference>
<evidence type="ECO:0000313" key="5">
    <source>
        <dbReference type="Proteomes" id="UP001230908"/>
    </source>
</evidence>
<dbReference type="PANTHER" id="PTHR43363">
    <property type="entry name" value="HYPOXANTHINE PHOSPHORIBOSYLTRANSFERASE"/>
    <property type="match status" value="1"/>
</dbReference>
<evidence type="ECO:0000259" key="3">
    <source>
        <dbReference type="Pfam" id="PF00156"/>
    </source>
</evidence>
<reference evidence="4 5" key="1">
    <citation type="submission" date="2023-08" db="EMBL/GenBank/DDBJ databases">
        <title>Phytohabitans sansha sp. nov., isolated from marine sediment.</title>
        <authorList>
            <person name="Zhao Y."/>
            <person name="Yi K."/>
        </authorList>
    </citation>
    <scope>NUCLEOTIDE SEQUENCE [LARGE SCALE GENOMIC DNA]</scope>
    <source>
        <strain evidence="4 5">ZYX-F-186</strain>
    </source>
</reference>
<dbReference type="EMBL" id="JAVHUY010000007">
    <property type="protein sequence ID" value="MDQ7904696.1"/>
    <property type="molecule type" value="Genomic_DNA"/>
</dbReference>
<dbReference type="InterPro" id="IPR029057">
    <property type="entry name" value="PRTase-like"/>
</dbReference>
<evidence type="ECO:0000313" key="4">
    <source>
        <dbReference type="EMBL" id="MDQ7904696.1"/>
    </source>
</evidence>
<feature type="domain" description="Phosphoribosyltransferase" evidence="3">
    <location>
        <begin position="17"/>
        <end position="166"/>
    </location>
</feature>
<keyword evidence="1 4" id="KW-0328">Glycosyltransferase</keyword>
<name>A0ABU0ZCB6_9ACTN</name>
<evidence type="ECO:0000256" key="2">
    <source>
        <dbReference type="ARBA" id="ARBA00022679"/>
    </source>
</evidence>
<keyword evidence="5" id="KW-1185">Reference proteome</keyword>
<keyword evidence="2" id="KW-0808">Transferase</keyword>
<protein>
    <submittedName>
        <fullName evidence="4">Phosphoribosyltransferase family protein</fullName>
    </submittedName>
</protein>
<dbReference type="Pfam" id="PF00156">
    <property type="entry name" value="Pribosyltran"/>
    <property type="match status" value="1"/>
</dbReference>
<organism evidence="4 5">
    <name type="scientific">Phytohabitans maris</name>
    <dbReference type="NCBI Taxonomy" id="3071409"/>
    <lineage>
        <taxon>Bacteria</taxon>
        <taxon>Bacillati</taxon>
        <taxon>Actinomycetota</taxon>
        <taxon>Actinomycetes</taxon>
        <taxon>Micromonosporales</taxon>
        <taxon>Micromonosporaceae</taxon>
    </lineage>
</organism>
<dbReference type="CDD" id="cd06223">
    <property type="entry name" value="PRTases_typeI"/>
    <property type="match status" value="1"/>
</dbReference>
<sequence>MNVAADLGRPAATLGWPELAATVHDLARAACADGLPDVVVGVLRGGMIPAVMVAHALAVRTVRGVEVVHTLGDGVDARKSARPQARNLQSLGDLAGLDVLIVDDIAGSGDTAVRVLDLVRGVGAARTRMAVCVVNAANWRRDDLPEQLLSYVGVTVEGWVIFPWEMSVP</sequence>
<dbReference type="InterPro" id="IPR000836">
    <property type="entry name" value="PRTase_dom"/>
</dbReference>
<dbReference type="RefSeq" id="WP_308711967.1">
    <property type="nucleotide sequence ID" value="NZ_JAVHUY010000007.1"/>
</dbReference>
<gene>
    <name evidence="4" type="ORF">RB614_09200</name>
</gene>
<comment type="caution">
    <text evidence="4">The sequence shown here is derived from an EMBL/GenBank/DDBJ whole genome shotgun (WGS) entry which is preliminary data.</text>
</comment>
<dbReference type="Gene3D" id="3.40.50.2020">
    <property type="match status" value="1"/>
</dbReference>
<dbReference type="SUPFAM" id="SSF53271">
    <property type="entry name" value="PRTase-like"/>
    <property type="match status" value="1"/>
</dbReference>
<accession>A0ABU0ZCB6</accession>
<proteinExistence type="predicted"/>
<evidence type="ECO:0000256" key="1">
    <source>
        <dbReference type="ARBA" id="ARBA00022676"/>
    </source>
</evidence>
<dbReference type="PANTHER" id="PTHR43363:SF1">
    <property type="entry name" value="HYPOXANTHINE-GUANINE PHOSPHORIBOSYLTRANSFERASE"/>
    <property type="match status" value="1"/>
</dbReference>
<dbReference type="Proteomes" id="UP001230908">
    <property type="component" value="Unassembled WGS sequence"/>
</dbReference>